<keyword evidence="7" id="KW-0812">Transmembrane</keyword>
<evidence type="ECO:0000313" key="10">
    <source>
        <dbReference type="Proteomes" id="UP000728032"/>
    </source>
</evidence>
<feature type="transmembrane region" description="Helical" evidence="7">
    <location>
        <begin position="287"/>
        <end position="304"/>
    </location>
</feature>
<keyword evidence="7" id="KW-1133">Transmembrane helix</keyword>
<dbReference type="AlphaFoldDB" id="A0A7R9M4P9"/>
<dbReference type="PANTHER" id="PTHR46028:SF2">
    <property type="entry name" value="KYNURENINE 3-MONOOXYGENASE"/>
    <property type="match status" value="1"/>
</dbReference>
<evidence type="ECO:0000256" key="4">
    <source>
        <dbReference type="ARBA" id="ARBA00022857"/>
    </source>
</evidence>
<dbReference type="Gene3D" id="3.50.50.60">
    <property type="entry name" value="FAD/NAD(P)-binding domain"/>
    <property type="match status" value="1"/>
</dbReference>
<organism evidence="9">
    <name type="scientific">Oppiella nova</name>
    <dbReference type="NCBI Taxonomy" id="334625"/>
    <lineage>
        <taxon>Eukaryota</taxon>
        <taxon>Metazoa</taxon>
        <taxon>Ecdysozoa</taxon>
        <taxon>Arthropoda</taxon>
        <taxon>Chelicerata</taxon>
        <taxon>Arachnida</taxon>
        <taxon>Acari</taxon>
        <taxon>Acariformes</taxon>
        <taxon>Sarcoptiformes</taxon>
        <taxon>Oribatida</taxon>
        <taxon>Brachypylina</taxon>
        <taxon>Oppioidea</taxon>
        <taxon>Oppiidae</taxon>
        <taxon>Oppiella</taxon>
    </lineage>
</organism>
<keyword evidence="6" id="KW-0503">Monooxygenase</keyword>
<dbReference type="GO" id="GO:0005741">
    <property type="term" value="C:mitochondrial outer membrane"/>
    <property type="evidence" value="ECO:0007669"/>
    <property type="project" value="TreeGrafter"/>
</dbReference>
<dbReference type="PANTHER" id="PTHR46028">
    <property type="entry name" value="KYNURENINE 3-MONOOXYGENASE"/>
    <property type="match status" value="1"/>
</dbReference>
<keyword evidence="10" id="KW-1185">Reference proteome</keyword>
<accession>A0A7R9M4P9</accession>
<dbReference type="GO" id="GO:0004502">
    <property type="term" value="F:kynurenine 3-monooxygenase activity"/>
    <property type="evidence" value="ECO:0007669"/>
    <property type="project" value="TreeGrafter"/>
</dbReference>
<dbReference type="Pfam" id="PF01494">
    <property type="entry name" value="FAD_binding_3"/>
    <property type="match status" value="1"/>
</dbReference>
<dbReference type="InterPro" id="IPR002938">
    <property type="entry name" value="FAD-bd"/>
</dbReference>
<evidence type="ECO:0000313" key="9">
    <source>
        <dbReference type="EMBL" id="CAD7653535.1"/>
    </source>
</evidence>
<dbReference type="GO" id="GO:0071949">
    <property type="term" value="F:FAD binding"/>
    <property type="evidence" value="ECO:0007669"/>
    <property type="project" value="InterPro"/>
</dbReference>
<evidence type="ECO:0000256" key="2">
    <source>
        <dbReference type="ARBA" id="ARBA00022630"/>
    </source>
</evidence>
<protein>
    <recommendedName>
        <fullName evidence="8">FAD-binding domain-containing protein</fullName>
    </recommendedName>
</protein>
<name>A0A7R9M4P9_9ACAR</name>
<evidence type="ECO:0000256" key="5">
    <source>
        <dbReference type="ARBA" id="ARBA00023002"/>
    </source>
</evidence>
<evidence type="ECO:0000256" key="6">
    <source>
        <dbReference type="ARBA" id="ARBA00023033"/>
    </source>
</evidence>
<keyword evidence="2" id="KW-0285">Flavoprotein</keyword>
<evidence type="ECO:0000259" key="8">
    <source>
        <dbReference type="Pfam" id="PF01494"/>
    </source>
</evidence>
<evidence type="ECO:0000256" key="1">
    <source>
        <dbReference type="ARBA" id="ARBA00001974"/>
    </source>
</evidence>
<gene>
    <name evidence="9" type="ORF">ONB1V03_LOCUS10188</name>
</gene>
<dbReference type="Proteomes" id="UP000728032">
    <property type="component" value="Unassembled WGS sequence"/>
</dbReference>
<dbReference type="InterPro" id="IPR036188">
    <property type="entry name" value="FAD/NAD-bd_sf"/>
</dbReference>
<dbReference type="EMBL" id="OC921597">
    <property type="protein sequence ID" value="CAD7653535.1"/>
    <property type="molecule type" value="Genomic_DNA"/>
</dbReference>
<dbReference type="EMBL" id="CAJPVJ010006772">
    <property type="protein sequence ID" value="CAG2170722.1"/>
    <property type="molecule type" value="Genomic_DNA"/>
</dbReference>
<dbReference type="PRINTS" id="PR00420">
    <property type="entry name" value="RNGMNOXGNASE"/>
</dbReference>
<evidence type="ECO:0000256" key="7">
    <source>
        <dbReference type="SAM" id="Phobius"/>
    </source>
</evidence>
<dbReference type="SUPFAM" id="SSF51905">
    <property type="entry name" value="FAD/NAD(P)-binding domain"/>
    <property type="match status" value="1"/>
</dbReference>
<comment type="cofactor">
    <cofactor evidence="1">
        <name>FAD</name>
        <dbReference type="ChEBI" id="CHEBI:57692"/>
    </cofactor>
</comment>
<keyword evidence="7" id="KW-0472">Membrane</keyword>
<evidence type="ECO:0000256" key="3">
    <source>
        <dbReference type="ARBA" id="ARBA00022827"/>
    </source>
</evidence>
<sequence length="327" mass="38307">MSGKMTFVLEEDKQKQRHEKADLIIGCDGAFSSVRRAMVKLIRFNYSQQYIEHGYIELCIPPKANGDFAMEVNYLHIWPRGSFMMIALPNLDHSFTVTLFMPFTYYESIQDREDLLNFFRQYFADSIPLIGEEQLVKVFFAAQPLPLISIKCNPYNYLDKVLLMGDAAHAMVPFFGQGMNCGFEDCIILDELLAKHDNSIRKVVPLFSDSRIENCHTIIDLAMDNYIEMRDLVNSRSFLVRKKFDLFLNTLFPRWWIPLYSMVTFTRIPYKKCIKDRQWQDRVISRAGKVGVISFIGAFFYVTYRTGKLSLFNDRFSFEFLPQIFTE</sequence>
<keyword evidence="4" id="KW-0521">NADP</keyword>
<reference evidence="9" key="1">
    <citation type="submission" date="2020-11" db="EMBL/GenBank/DDBJ databases">
        <authorList>
            <person name="Tran Van P."/>
        </authorList>
    </citation>
    <scope>NUCLEOTIDE SEQUENCE</scope>
</reference>
<keyword evidence="3" id="KW-0274">FAD</keyword>
<dbReference type="GO" id="GO:0070189">
    <property type="term" value="P:kynurenine metabolic process"/>
    <property type="evidence" value="ECO:0007669"/>
    <property type="project" value="TreeGrafter"/>
</dbReference>
<proteinExistence type="predicted"/>
<feature type="transmembrane region" description="Helical" evidence="7">
    <location>
        <begin position="246"/>
        <end position="266"/>
    </location>
</feature>
<dbReference type="OrthoDB" id="10053569at2759"/>
<keyword evidence="5" id="KW-0560">Oxidoreductase</keyword>
<feature type="domain" description="FAD-binding" evidence="8">
    <location>
        <begin position="7"/>
        <end position="196"/>
    </location>
</feature>